<name>A0A7I8D290_9FIRM</name>
<dbReference type="PIRSF" id="PIRSF000804">
    <property type="entry name" value="DNA_pol_III_b"/>
    <property type="match status" value="1"/>
</dbReference>
<dbReference type="InterPro" id="IPR022635">
    <property type="entry name" value="DNA_polIII_beta_C"/>
</dbReference>
<dbReference type="AlphaFoldDB" id="A0A7I8D290"/>
<dbReference type="SMART" id="SM00480">
    <property type="entry name" value="POL3Bc"/>
    <property type="match status" value="1"/>
</dbReference>
<dbReference type="Pfam" id="PF00712">
    <property type="entry name" value="DNA_pol3_beta"/>
    <property type="match status" value="1"/>
</dbReference>
<dbReference type="GO" id="GO:0008408">
    <property type="term" value="F:3'-5' exonuclease activity"/>
    <property type="evidence" value="ECO:0007669"/>
    <property type="project" value="InterPro"/>
</dbReference>
<dbReference type="Gene3D" id="3.70.10.10">
    <property type="match status" value="1"/>
</dbReference>
<dbReference type="Pfam" id="PF02768">
    <property type="entry name" value="DNA_pol3_beta_3"/>
    <property type="match status" value="1"/>
</dbReference>
<proteinExistence type="inferred from homology"/>
<dbReference type="EMBL" id="AP023321">
    <property type="protein sequence ID" value="BCI59363.1"/>
    <property type="molecule type" value="Genomic_DNA"/>
</dbReference>
<keyword evidence="9" id="KW-0238">DNA-binding</keyword>
<dbReference type="KEGG" id="sman:C12CBH8_00020"/>
<evidence type="ECO:0000259" key="13">
    <source>
        <dbReference type="Pfam" id="PF02768"/>
    </source>
</evidence>
<evidence type="ECO:0000256" key="4">
    <source>
        <dbReference type="ARBA" id="ARBA00022490"/>
    </source>
</evidence>
<evidence type="ECO:0000256" key="6">
    <source>
        <dbReference type="ARBA" id="ARBA00022695"/>
    </source>
</evidence>
<evidence type="ECO:0000256" key="5">
    <source>
        <dbReference type="ARBA" id="ARBA00022679"/>
    </source>
</evidence>
<dbReference type="GO" id="GO:0006271">
    <property type="term" value="P:DNA strand elongation involved in DNA replication"/>
    <property type="evidence" value="ECO:0007669"/>
    <property type="project" value="TreeGrafter"/>
</dbReference>
<reference evidence="15" key="1">
    <citation type="submission" date="2020-07" db="EMBL/GenBank/DDBJ databases">
        <title>Complete genome sequencing of Clostridia bacterium strain 12CBH8.</title>
        <authorList>
            <person name="Sakamoto M."/>
            <person name="Murakami T."/>
            <person name="Mori H."/>
        </authorList>
    </citation>
    <scope>NUCLEOTIDE SEQUENCE [LARGE SCALE GENOMIC DNA]</scope>
    <source>
        <strain evidence="15">12CBH8</strain>
    </source>
</reference>
<evidence type="ECO:0000256" key="1">
    <source>
        <dbReference type="ARBA" id="ARBA00004496"/>
    </source>
</evidence>
<evidence type="ECO:0000313" key="14">
    <source>
        <dbReference type="EMBL" id="BCI59363.1"/>
    </source>
</evidence>
<evidence type="ECO:0000256" key="3">
    <source>
        <dbReference type="ARBA" id="ARBA00021035"/>
    </source>
</evidence>
<evidence type="ECO:0000256" key="2">
    <source>
        <dbReference type="ARBA" id="ARBA00010752"/>
    </source>
</evidence>
<keyword evidence="4 10" id="KW-0963">Cytoplasm</keyword>
<evidence type="ECO:0000259" key="12">
    <source>
        <dbReference type="Pfam" id="PF02767"/>
    </source>
</evidence>
<keyword evidence="7 10" id="KW-0235">DNA replication</keyword>
<feature type="domain" description="DNA polymerase III beta sliding clamp C-terminal" evidence="13">
    <location>
        <begin position="246"/>
        <end position="363"/>
    </location>
</feature>
<sequence>MQITCQRQPLLDAATSVQRAVSTKSSIPALEGILLETREGELSLSGFDLELGIVTSIEATVQEEGALVVSARLFVDIIRKMDSDNVSIQTDEKNLIIIQGGQAEFSIMGTPAAEFAELPSLKDGTEVTLPQNLLAGMLRQTLFAVAQTDNKPIYTGVLFELEQNLIRLVALDGYRLAIREEPVTVDSNFRFVAPGKTLSEVLRLLGDDDQPVTITVGTRHIFFSINRYSVVSRLLDGEFLDYKKSVPQGGNTQVRVKTRALIDSIERASLLISDRLKSPVRCIFEEDEIRISCVTTAGKVRDQVEASLEGDRVEIGFNHKYLLDALRASESDEVRVVLSGPVAPMKVLPVEGEHFLFLVLPVRLKNEI</sequence>
<dbReference type="GO" id="GO:0003677">
    <property type="term" value="F:DNA binding"/>
    <property type="evidence" value="ECO:0007669"/>
    <property type="project" value="UniProtKB-UniRule"/>
</dbReference>
<evidence type="ECO:0000256" key="9">
    <source>
        <dbReference type="ARBA" id="ARBA00023125"/>
    </source>
</evidence>
<dbReference type="InterPro" id="IPR001001">
    <property type="entry name" value="DNA_polIII_beta"/>
</dbReference>
<dbReference type="GO" id="GO:0005737">
    <property type="term" value="C:cytoplasm"/>
    <property type="evidence" value="ECO:0007669"/>
    <property type="project" value="UniProtKB-SubCell"/>
</dbReference>
<feature type="domain" description="DNA polymerase III beta sliding clamp N-terminal" evidence="11">
    <location>
        <begin position="1"/>
        <end position="118"/>
    </location>
</feature>
<dbReference type="GO" id="GO:0009360">
    <property type="term" value="C:DNA polymerase III complex"/>
    <property type="evidence" value="ECO:0007669"/>
    <property type="project" value="InterPro"/>
</dbReference>
<evidence type="ECO:0000259" key="11">
    <source>
        <dbReference type="Pfam" id="PF00712"/>
    </source>
</evidence>
<evidence type="ECO:0000313" key="15">
    <source>
        <dbReference type="Proteomes" id="UP000593890"/>
    </source>
</evidence>
<dbReference type="Proteomes" id="UP000593890">
    <property type="component" value="Chromosome"/>
</dbReference>
<protein>
    <recommendedName>
        <fullName evidence="3 10">Beta sliding clamp</fullName>
    </recommendedName>
</protein>
<dbReference type="InterPro" id="IPR022637">
    <property type="entry name" value="DNA_polIII_beta_cen"/>
</dbReference>
<dbReference type="NCBIfam" id="TIGR00663">
    <property type="entry name" value="dnan"/>
    <property type="match status" value="1"/>
</dbReference>
<dbReference type="PANTHER" id="PTHR30478:SF0">
    <property type="entry name" value="BETA SLIDING CLAMP"/>
    <property type="match status" value="1"/>
</dbReference>
<feature type="domain" description="DNA polymerase III beta sliding clamp central" evidence="12">
    <location>
        <begin position="128"/>
        <end position="239"/>
    </location>
</feature>
<dbReference type="Gene3D" id="3.10.150.10">
    <property type="entry name" value="DNA Polymerase III, subunit A, domain 2"/>
    <property type="match status" value="1"/>
</dbReference>
<comment type="subcellular location">
    <subcellularLocation>
        <location evidence="1 10">Cytoplasm</location>
    </subcellularLocation>
</comment>
<dbReference type="GO" id="GO:0003887">
    <property type="term" value="F:DNA-directed DNA polymerase activity"/>
    <property type="evidence" value="ECO:0007669"/>
    <property type="project" value="UniProtKB-UniRule"/>
</dbReference>
<keyword evidence="8 10" id="KW-0239">DNA-directed DNA polymerase</keyword>
<dbReference type="InterPro" id="IPR022634">
    <property type="entry name" value="DNA_polIII_beta_N"/>
</dbReference>
<comment type="similarity">
    <text evidence="2 10">Belongs to the beta sliding clamp family.</text>
</comment>
<evidence type="ECO:0000256" key="7">
    <source>
        <dbReference type="ARBA" id="ARBA00022705"/>
    </source>
</evidence>
<dbReference type="PANTHER" id="PTHR30478">
    <property type="entry name" value="DNA POLYMERASE III SUBUNIT BETA"/>
    <property type="match status" value="1"/>
</dbReference>
<organism evidence="14 15">
    <name type="scientific">Solibaculum mannosilyticum</name>
    <dbReference type="NCBI Taxonomy" id="2780922"/>
    <lineage>
        <taxon>Bacteria</taxon>
        <taxon>Bacillati</taxon>
        <taxon>Bacillota</taxon>
        <taxon>Clostridia</taxon>
        <taxon>Eubacteriales</taxon>
        <taxon>Oscillospiraceae</taxon>
        <taxon>Solibaculum</taxon>
    </lineage>
</organism>
<comment type="function">
    <text evidence="10">Confers DNA tethering and processivity to DNA polymerases and other proteins. Acts as a clamp, forming a ring around DNA (a reaction catalyzed by the clamp-loading complex) which diffuses in an ATP-independent manner freely and bidirectionally along dsDNA. Initially characterized for its ability to contact the catalytic subunit of DNA polymerase III (Pol III), a complex, multichain enzyme responsible for most of the replicative synthesis in bacteria; Pol III exhibits 3'-5' exonuclease proofreading activity. The beta chain is required for initiation of replication as well as for processivity of DNA replication.</text>
</comment>
<keyword evidence="15" id="KW-1185">Reference proteome</keyword>
<evidence type="ECO:0000256" key="10">
    <source>
        <dbReference type="PIRNR" id="PIRNR000804"/>
    </source>
</evidence>
<keyword evidence="6 10" id="KW-0548">Nucleotidyltransferase</keyword>
<dbReference type="CDD" id="cd00140">
    <property type="entry name" value="beta_clamp"/>
    <property type="match status" value="1"/>
</dbReference>
<dbReference type="Pfam" id="PF02767">
    <property type="entry name" value="DNA_pol3_beta_2"/>
    <property type="match status" value="1"/>
</dbReference>
<gene>
    <name evidence="14" type="primary">dnaN</name>
    <name evidence="14" type="ORF">C12CBH8_00020</name>
</gene>
<dbReference type="SUPFAM" id="SSF55979">
    <property type="entry name" value="DNA clamp"/>
    <property type="match status" value="3"/>
</dbReference>
<dbReference type="RefSeq" id="WP_090263792.1">
    <property type="nucleotide sequence ID" value="NZ_AP023321.1"/>
</dbReference>
<accession>A0A7I8D290</accession>
<comment type="subunit">
    <text evidence="10">Forms a ring-shaped head-to-tail homodimer around DNA.</text>
</comment>
<evidence type="ECO:0000256" key="8">
    <source>
        <dbReference type="ARBA" id="ARBA00022932"/>
    </source>
</evidence>
<dbReference type="InterPro" id="IPR046938">
    <property type="entry name" value="DNA_clamp_sf"/>
</dbReference>
<keyword evidence="5 10" id="KW-0808">Transferase</keyword>